<accession>A0A3S2VXS0</accession>
<keyword evidence="4" id="KW-1185">Reference proteome</keyword>
<feature type="compositionally biased region" description="Basic and acidic residues" evidence="1">
    <location>
        <begin position="181"/>
        <end position="193"/>
    </location>
</feature>
<evidence type="ECO:0000256" key="1">
    <source>
        <dbReference type="SAM" id="MobiDB-lite"/>
    </source>
</evidence>
<keyword evidence="2" id="KW-0472">Membrane</keyword>
<evidence type="ECO:0000313" key="3">
    <source>
        <dbReference type="EMBL" id="RVU24579.1"/>
    </source>
</evidence>
<feature type="region of interest" description="Disordered" evidence="1">
    <location>
        <begin position="170"/>
        <end position="244"/>
    </location>
</feature>
<evidence type="ECO:0000313" key="4">
    <source>
        <dbReference type="Proteomes" id="UP000283128"/>
    </source>
</evidence>
<dbReference type="OrthoDB" id="4336829at2"/>
<dbReference type="EMBL" id="RZYA01000006">
    <property type="protein sequence ID" value="RVU24579.1"/>
    <property type="molecule type" value="Genomic_DNA"/>
</dbReference>
<proteinExistence type="predicted"/>
<gene>
    <name evidence="3" type="ORF">EOT10_15395</name>
</gene>
<protein>
    <recommendedName>
        <fullName evidence="5">Gram-positive cocci surface proteins LPxTG domain-containing protein</fullName>
    </recommendedName>
</protein>
<dbReference type="AlphaFoldDB" id="A0A3S2VXS0"/>
<sequence>MPLAATAVALTSLAIGGYVIAAEPGRAEAAPREPTCASPRRADFPIRTRIHPGPATYRPGGGFRSWSLDLTNTTDAECAGIHPVLVLVDEKRTLAPQQIRLEFSDGTRSHPVRFERTDRDENIGVFDDGFPGFRVGPGETVTVEARLTFTSDARPNAVVANAAVVQRRDDDGEWVGQSGDYRFRLTDGGRTPEDAPTPTSPSARPSTDTGTTPNATPTPETLPHHPSRPSSPRELARTGSRPPYPLRGLAAASAALLAVGAALMAASRRLRTGPR</sequence>
<feature type="compositionally biased region" description="Low complexity" evidence="1">
    <location>
        <begin position="194"/>
        <end position="221"/>
    </location>
</feature>
<keyword evidence="2" id="KW-0812">Transmembrane</keyword>
<name>A0A3S2VXS0_9ACTN</name>
<reference evidence="3 4" key="1">
    <citation type="submission" date="2019-01" db="EMBL/GenBank/DDBJ databases">
        <title>Genome sequences of Streptomyces and Rhizobium isolates collected from root and soil.</title>
        <authorList>
            <person name="Chhettri S."/>
            <person name="Sevigny J.L."/>
            <person name="Sen A."/>
            <person name="Ennis N."/>
            <person name="Tisa L."/>
        </authorList>
    </citation>
    <scope>NUCLEOTIDE SEQUENCE [LARGE SCALE GENOMIC DNA]</scope>
    <source>
        <strain evidence="3 4">San01</strain>
    </source>
</reference>
<dbReference type="Proteomes" id="UP000283128">
    <property type="component" value="Unassembled WGS sequence"/>
</dbReference>
<comment type="caution">
    <text evidence="3">The sequence shown here is derived from an EMBL/GenBank/DDBJ whole genome shotgun (WGS) entry which is preliminary data.</text>
</comment>
<organism evidence="3 4">
    <name type="scientific">Streptomyces antnestii</name>
    <dbReference type="NCBI Taxonomy" id="2494256"/>
    <lineage>
        <taxon>Bacteria</taxon>
        <taxon>Bacillati</taxon>
        <taxon>Actinomycetota</taxon>
        <taxon>Actinomycetes</taxon>
        <taxon>Kitasatosporales</taxon>
        <taxon>Streptomycetaceae</taxon>
        <taxon>Streptomyces</taxon>
    </lineage>
</organism>
<feature type="transmembrane region" description="Helical" evidence="2">
    <location>
        <begin position="244"/>
        <end position="266"/>
    </location>
</feature>
<keyword evidence="2" id="KW-1133">Transmembrane helix</keyword>
<evidence type="ECO:0000256" key="2">
    <source>
        <dbReference type="SAM" id="Phobius"/>
    </source>
</evidence>
<evidence type="ECO:0008006" key="5">
    <source>
        <dbReference type="Google" id="ProtNLM"/>
    </source>
</evidence>